<dbReference type="InterPro" id="IPR051448">
    <property type="entry name" value="CdaR-like_regulators"/>
</dbReference>
<reference evidence="2" key="1">
    <citation type="submission" date="2021-01" db="EMBL/GenBank/DDBJ databases">
        <title>Whole genome shotgun sequence of Virgisporangium ochraceum NBRC 16418.</title>
        <authorList>
            <person name="Komaki H."/>
            <person name="Tamura T."/>
        </authorList>
    </citation>
    <scope>NUCLEOTIDE SEQUENCE</scope>
    <source>
        <strain evidence="2">NBRC 16418</strain>
    </source>
</reference>
<evidence type="ECO:0000313" key="2">
    <source>
        <dbReference type="EMBL" id="GIJ70538.1"/>
    </source>
</evidence>
<feature type="domain" description="PucR C-terminal helix-turn-helix" evidence="1">
    <location>
        <begin position="307"/>
        <end position="364"/>
    </location>
</feature>
<dbReference type="InterPro" id="IPR025736">
    <property type="entry name" value="PucR_C-HTH_dom"/>
</dbReference>
<comment type="caution">
    <text evidence="2">The sequence shown here is derived from an EMBL/GenBank/DDBJ whole genome shotgun (WGS) entry which is preliminary data.</text>
</comment>
<dbReference type="PANTHER" id="PTHR33744">
    <property type="entry name" value="CARBOHYDRATE DIACID REGULATOR"/>
    <property type="match status" value="1"/>
</dbReference>
<dbReference type="Pfam" id="PF13556">
    <property type="entry name" value="HTH_30"/>
    <property type="match status" value="1"/>
</dbReference>
<sequence length="386" mass="40765">MEPGDVQRELDGLAATLGRSVSLDDPDGTLIGYSTQGADVDPVRVQAILSRRVPEAVLAYQRGHGVDTATGPVRLPANADLGMSARTCVPVRDGRAPVAYLWVLDDGAPLDRAADDAVRACADRLATLLRAPGVDGALAELFGDRPRADPVGELVGREPRIRSHELRFAVVAATTTTDGRRAPAPRTTPPVATSRAVLGTAAAHGRRLVLLAHSGRAGAVDVGAVAGSHVTGYSAPFRAGDGDPALASALAARAIVAADCAAVDPALPATVGWDHLGVHRRLLLAGDPGGWPDPLPIADDDRSAAMLRQTLETYLDNAGDAARTITALRIHRTTFYYRLERLAAVHGIALDDGLVRTELHLALKTHRLARARDTYGWTARFLTRLR</sequence>
<name>A0A8J3ZYF3_9ACTN</name>
<accession>A0A8J3ZYF3</accession>
<dbReference type="Gene3D" id="1.10.10.2840">
    <property type="entry name" value="PucR C-terminal helix-turn-helix domain"/>
    <property type="match status" value="1"/>
</dbReference>
<dbReference type="EMBL" id="BOPH01000081">
    <property type="protein sequence ID" value="GIJ70538.1"/>
    <property type="molecule type" value="Genomic_DNA"/>
</dbReference>
<dbReference type="RefSeq" id="WP_203930433.1">
    <property type="nucleotide sequence ID" value="NZ_BOPH01000081.1"/>
</dbReference>
<proteinExistence type="predicted"/>
<gene>
    <name evidence="2" type="ORF">Voc01_054550</name>
</gene>
<protein>
    <recommendedName>
        <fullName evidence="1">PucR C-terminal helix-turn-helix domain-containing protein</fullName>
    </recommendedName>
</protein>
<evidence type="ECO:0000259" key="1">
    <source>
        <dbReference type="Pfam" id="PF13556"/>
    </source>
</evidence>
<keyword evidence="3" id="KW-1185">Reference proteome</keyword>
<organism evidence="2 3">
    <name type="scientific">Virgisporangium ochraceum</name>
    <dbReference type="NCBI Taxonomy" id="65505"/>
    <lineage>
        <taxon>Bacteria</taxon>
        <taxon>Bacillati</taxon>
        <taxon>Actinomycetota</taxon>
        <taxon>Actinomycetes</taxon>
        <taxon>Micromonosporales</taxon>
        <taxon>Micromonosporaceae</taxon>
        <taxon>Virgisporangium</taxon>
    </lineage>
</organism>
<dbReference type="Proteomes" id="UP000635606">
    <property type="component" value="Unassembled WGS sequence"/>
</dbReference>
<evidence type="ECO:0000313" key="3">
    <source>
        <dbReference type="Proteomes" id="UP000635606"/>
    </source>
</evidence>
<dbReference type="PANTHER" id="PTHR33744:SF17">
    <property type="entry name" value="CONSERVED PROTEIN"/>
    <property type="match status" value="1"/>
</dbReference>
<dbReference type="InterPro" id="IPR042070">
    <property type="entry name" value="PucR_C-HTH_sf"/>
</dbReference>
<dbReference type="AlphaFoldDB" id="A0A8J3ZYF3"/>